<sequence>MDALQHASSGHPGMPMGWPMSQQSSGVAPCATIRPIPWPDRDRFALSNAHGSMLNMLDATVPWSASIALESRQLPASGLTFSVSR</sequence>
<evidence type="ECO:0000313" key="4">
    <source>
        <dbReference type="Proteomes" id="UP000886469"/>
    </source>
</evidence>
<dbReference type="EMBL" id="SPMX01000020">
    <property type="protein sequence ID" value="NMQ05392.1"/>
    <property type="molecule type" value="Genomic_DNA"/>
</dbReference>
<proteinExistence type="predicted"/>
<evidence type="ECO:0000259" key="2">
    <source>
        <dbReference type="Pfam" id="PF00456"/>
    </source>
</evidence>
<dbReference type="Pfam" id="PF00456">
    <property type="entry name" value="Transketolase_N"/>
    <property type="match status" value="1"/>
</dbReference>
<evidence type="ECO:0000256" key="1">
    <source>
        <dbReference type="SAM" id="MobiDB-lite"/>
    </source>
</evidence>
<comment type="caution">
    <text evidence="3">The sequence shown here is derived from an EMBL/GenBank/DDBJ whole genome shotgun (WGS) entry which is preliminary data.</text>
</comment>
<organism evidence="3 4">
    <name type="scientific">Candidatus Accumulibacter contiguus</name>
    <dbReference type="NCBI Taxonomy" id="2954381"/>
    <lineage>
        <taxon>Bacteria</taxon>
        <taxon>Pseudomonadati</taxon>
        <taxon>Pseudomonadota</taxon>
        <taxon>Betaproteobacteria</taxon>
        <taxon>Candidatus Accumulibacter</taxon>
    </lineage>
</organism>
<dbReference type="InterPro" id="IPR005474">
    <property type="entry name" value="Transketolase_N"/>
</dbReference>
<feature type="region of interest" description="Disordered" evidence="1">
    <location>
        <begin position="1"/>
        <end position="26"/>
    </location>
</feature>
<name>A0ABX1T6W3_9PROT</name>
<dbReference type="SUPFAM" id="SSF52518">
    <property type="entry name" value="Thiamin diphosphate-binding fold (THDP-binding)"/>
    <property type="match status" value="1"/>
</dbReference>
<gene>
    <name evidence="3" type="ORF">E4Q08_08960</name>
</gene>
<dbReference type="InterPro" id="IPR029061">
    <property type="entry name" value="THDP-binding"/>
</dbReference>
<dbReference type="Gene3D" id="3.40.50.970">
    <property type="match status" value="1"/>
</dbReference>
<protein>
    <recommendedName>
        <fullName evidence="2">Transketolase N-terminal domain-containing protein</fullName>
    </recommendedName>
</protein>
<feature type="domain" description="Transketolase N-terminal" evidence="2">
    <location>
        <begin position="1"/>
        <end position="55"/>
    </location>
</feature>
<keyword evidence="4" id="KW-1185">Reference proteome</keyword>
<dbReference type="Proteomes" id="UP000886469">
    <property type="component" value="Unassembled WGS sequence"/>
</dbReference>
<accession>A0ABX1T6W3</accession>
<dbReference type="RefSeq" id="WP_169070139.1">
    <property type="nucleotide sequence ID" value="NZ_SPMX01000020.1"/>
</dbReference>
<evidence type="ECO:0000313" key="3">
    <source>
        <dbReference type="EMBL" id="NMQ05392.1"/>
    </source>
</evidence>
<reference evidence="3" key="1">
    <citation type="submission" date="2019-03" db="EMBL/GenBank/DDBJ databases">
        <title>Metabolic reconstructions from genomes of highly enriched 'Candidatus Accumulibacter' and 'Candidatus Competibacter' bioreactor populations.</title>
        <authorList>
            <person name="Annavajhala M.K."/>
            <person name="Welles L."/>
            <person name="Abbas B."/>
            <person name="Sorokin D."/>
            <person name="Park H."/>
            <person name="Van Loosdrecht M."/>
            <person name="Chandran K."/>
        </authorList>
    </citation>
    <scope>NUCLEOTIDE SEQUENCE</scope>
    <source>
        <strain evidence="3">SBR_L</strain>
    </source>
</reference>